<sequence length="98" mass="11205">MKVFAKVTHPDNGYSHDSELAHSLIAVAPFGAESFHEVKKISIGRSSTKVQLVDDKYHYNSVNFTFYVMEDNAPVEYDIFKNEQMAGCIEHDYIMISR</sequence>
<proteinExistence type="predicted"/>
<organism evidence="1 2">
    <name type="scientific">Klebsiella phage vB_Kpn_F48</name>
    <dbReference type="NCBI Taxonomy" id="2070028"/>
    <lineage>
        <taxon>Viruses</taxon>
        <taxon>Duplodnaviria</taxon>
        <taxon>Heunggongvirae</taxon>
        <taxon>Uroviricota</taxon>
        <taxon>Caudoviricetes</taxon>
        <taxon>Marfavirus</taxon>
        <taxon>Marfavirus F48</taxon>
    </lineage>
</organism>
<name>A0A2I6UFY1_9CAUD</name>
<dbReference type="Proteomes" id="UP000240294">
    <property type="component" value="Genome"/>
</dbReference>
<evidence type="ECO:0000313" key="1">
    <source>
        <dbReference type="EMBL" id="AUO78898.1"/>
    </source>
</evidence>
<dbReference type="EMBL" id="MG746602">
    <property type="protein sequence ID" value="AUO78898.1"/>
    <property type="molecule type" value="Genomic_DNA"/>
</dbReference>
<evidence type="ECO:0000313" key="2">
    <source>
        <dbReference type="Proteomes" id="UP000240294"/>
    </source>
</evidence>
<accession>A0A2I6UFY1</accession>
<protein>
    <submittedName>
        <fullName evidence="1">Uncharacterized protein</fullName>
    </submittedName>
</protein>
<keyword evidence="2" id="KW-1185">Reference proteome</keyword>
<reference evidence="2" key="1">
    <citation type="submission" date="2018-01" db="EMBL/GenBank/DDBJ databases">
        <title>Direct submission.</title>
        <authorList>
            <person name="Ciacci N."/>
        </authorList>
    </citation>
    <scope>NUCLEOTIDE SEQUENCE [LARGE SCALE GENOMIC DNA]</scope>
</reference>
<gene>
    <name evidence="1" type="ORF">vBKpnF48_273</name>
</gene>